<dbReference type="AlphaFoldDB" id="A0A087DC57"/>
<proteinExistence type="predicted"/>
<evidence type="ECO:0000313" key="2">
    <source>
        <dbReference type="EMBL" id="KFI93107.1"/>
    </source>
</evidence>
<reference evidence="2 3" key="1">
    <citation type="submission" date="2014-03" db="EMBL/GenBank/DDBJ databases">
        <title>Genomics of Bifidobacteria.</title>
        <authorList>
            <person name="Ventura M."/>
            <person name="Milani C."/>
            <person name="Lugli G.A."/>
        </authorList>
    </citation>
    <scope>NUCLEOTIDE SEQUENCE [LARGE SCALE GENOMIC DNA]</scope>
    <source>
        <strain evidence="2 3">DSM 23967</strain>
    </source>
</reference>
<dbReference type="Proteomes" id="UP000029066">
    <property type="component" value="Unassembled WGS sequence"/>
</dbReference>
<dbReference type="STRING" id="1437607.BISA_1272"/>
<feature type="region of interest" description="Disordered" evidence="1">
    <location>
        <begin position="1"/>
        <end position="26"/>
    </location>
</feature>
<organism evidence="2 3">
    <name type="scientific">Bifidobacterium saguini DSM 23967</name>
    <dbReference type="NCBI Taxonomy" id="1437607"/>
    <lineage>
        <taxon>Bacteria</taxon>
        <taxon>Bacillati</taxon>
        <taxon>Actinomycetota</taxon>
        <taxon>Actinomycetes</taxon>
        <taxon>Bifidobacteriales</taxon>
        <taxon>Bifidobacteriaceae</taxon>
        <taxon>Bifidobacterium</taxon>
    </lineage>
</organism>
<dbReference type="EMBL" id="JGZN01000006">
    <property type="protein sequence ID" value="KFI93107.1"/>
    <property type="molecule type" value="Genomic_DNA"/>
</dbReference>
<name>A0A087DC57_9BIFI</name>
<comment type="caution">
    <text evidence="2">The sequence shown here is derived from an EMBL/GenBank/DDBJ whole genome shotgun (WGS) entry which is preliminary data.</text>
</comment>
<protein>
    <submittedName>
        <fullName evidence="2">Uncharacterized protein</fullName>
    </submittedName>
</protein>
<accession>A0A087DC57</accession>
<sequence length="49" mass="5581">MSDSNADHSPITERYPELADLDHKDNDGKLQAFRDVLSALQHELDTSRQ</sequence>
<evidence type="ECO:0000256" key="1">
    <source>
        <dbReference type="SAM" id="MobiDB-lite"/>
    </source>
</evidence>
<dbReference type="RefSeq" id="WP_162832212.1">
    <property type="nucleotide sequence ID" value="NZ_JDUT01000003.1"/>
</dbReference>
<gene>
    <name evidence="2" type="ORF">BISA_1272</name>
</gene>
<evidence type="ECO:0000313" key="3">
    <source>
        <dbReference type="Proteomes" id="UP000029066"/>
    </source>
</evidence>
<feature type="compositionally biased region" description="Basic and acidic residues" evidence="1">
    <location>
        <begin position="10"/>
        <end position="26"/>
    </location>
</feature>